<feature type="compositionally biased region" description="Polar residues" evidence="5">
    <location>
        <begin position="195"/>
        <end position="206"/>
    </location>
</feature>
<dbReference type="Gene3D" id="4.10.320.10">
    <property type="entry name" value="E3-binding domain"/>
    <property type="match status" value="1"/>
</dbReference>
<dbReference type="PANTHER" id="PTHR23151">
    <property type="entry name" value="DIHYDROLIPOAMIDE ACETYL/SUCCINYL-TRANSFERASE-RELATED"/>
    <property type="match status" value="1"/>
</dbReference>
<dbReference type="InterPro" id="IPR045257">
    <property type="entry name" value="E2/Pdx1"/>
</dbReference>
<gene>
    <name evidence="8" type="primary">LTA3</name>
    <name evidence="8" type="ORF">AAHA92_32149</name>
</gene>
<feature type="compositionally biased region" description="Low complexity" evidence="5">
    <location>
        <begin position="381"/>
        <end position="390"/>
    </location>
</feature>
<organism evidence="8 9">
    <name type="scientific">Salvia divinorum</name>
    <name type="common">Maria pastora</name>
    <name type="synonym">Diviner's sage</name>
    <dbReference type="NCBI Taxonomy" id="28513"/>
    <lineage>
        <taxon>Eukaryota</taxon>
        <taxon>Viridiplantae</taxon>
        <taxon>Streptophyta</taxon>
        <taxon>Embryophyta</taxon>
        <taxon>Tracheophyta</taxon>
        <taxon>Spermatophyta</taxon>
        <taxon>Magnoliopsida</taxon>
        <taxon>eudicotyledons</taxon>
        <taxon>Gunneridae</taxon>
        <taxon>Pentapetalae</taxon>
        <taxon>asterids</taxon>
        <taxon>lamiids</taxon>
        <taxon>Lamiales</taxon>
        <taxon>Lamiaceae</taxon>
        <taxon>Nepetoideae</taxon>
        <taxon>Mentheae</taxon>
        <taxon>Salviinae</taxon>
        <taxon>Salvia</taxon>
        <taxon>Salvia subgen. Calosphace</taxon>
    </lineage>
</organism>
<evidence type="ECO:0000259" key="7">
    <source>
        <dbReference type="PROSITE" id="PS51826"/>
    </source>
</evidence>
<feature type="region of interest" description="Disordered" evidence="5">
    <location>
        <begin position="373"/>
        <end position="397"/>
    </location>
</feature>
<sequence length="632" mass="67780">MALSRLRHPVISRAPSLIRARFRSLSSAHSFLNRSRGSNTSPEFSETLLRPASFPLINGIYGDSSKIKLKMSIRSFSSSEIPEHTVLQMPALSPTMSQGNIVKWMKKEGDKIAVGDVLCEIETDKATVEFESLEEGFLAKILVPEGSKDVPVGQPIAVTVEDQDDIGSIPATVSGTEAADKTSPEPAAKHEDNAQEASSVNINTSDLPPHIVLEMPALSPTMNQGNIAKWTKKEGDKIEVGDVICEIETDKATLEFECLEEGFLAKILAPEGSRDVAVGQPIAITVEDSNDIEAVRTSVSTDARTKDEKPAQQIAKKGVNTHKTSFNRISPAARMLISEHGLDASSITSSGPRGTLLKGDVLAAIKSGKASKVAVPKEKTSSPQTSSSQPAGSKSTVQDVAYEDLPNSQIRKVIAARLLESKQSTPHLYLSTDVILDPLLLFRKELKAKYDAKVSVNDIVIKAVAIALRNVPEANAYWDASKGETVLCDSVDISIAVATEKGLMTPIVRNADQKSISSISLEVKELAEKARAGKLKPNEFQGGTFSISNLGMYPVDKFCAIINPPQAGILAVGRGNQVVEPVTGDDGIEKPAVVTKMNVTLSADHRVFDGKVGGAFVAALRSNFSDIRRLLL</sequence>
<dbReference type="InterPro" id="IPR036625">
    <property type="entry name" value="E3-bd_dom_sf"/>
</dbReference>
<evidence type="ECO:0000259" key="6">
    <source>
        <dbReference type="PROSITE" id="PS50968"/>
    </source>
</evidence>
<comment type="caution">
    <text evidence="8">The sequence shown here is derived from an EMBL/GenBank/DDBJ whole genome shotgun (WGS) entry which is preliminary data.</text>
</comment>
<proteinExistence type="inferred from homology"/>
<feature type="region of interest" description="Disordered" evidence="5">
    <location>
        <begin position="164"/>
        <end position="206"/>
    </location>
</feature>
<evidence type="ECO:0000313" key="8">
    <source>
        <dbReference type="EMBL" id="KAL1532093.1"/>
    </source>
</evidence>
<feature type="compositionally biased region" description="Basic and acidic residues" evidence="5">
    <location>
        <begin position="178"/>
        <end position="193"/>
    </location>
</feature>
<dbReference type="InterPro" id="IPR023213">
    <property type="entry name" value="CAT-like_dom_sf"/>
</dbReference>
<feature type="domain" description="Peripheral subunit-binding (PSBD)" evidence="7">
    <location>
        <begin position="328"/>
        <end position="365"/>
    </location>
</feature>
<keyword evidence="3" id="KW-0809">Transit peptide</keyword>
<feature type="region of interest" description="Disordered" evidence="5">
    <location>
        <begin position="299"/>
        <end position="319"/>
    </location>
</feature>
<keyword evidence="2 4" id="KW-0450">Lipoyl</keyword>
<dbReference type="Gene3D" id="3.30.559.10">
    <property type="entry name" value="Chloramphenicol acetyltransferase-like domain"/>
    <property type="match status" value="1"/>
</dbReference>
<dbReference type="PROSITE" id="PS51826">
    <property type="entry name" value="PSBD"/>
    <property type="match status" value="1"/>
</dbReference>
<accession>A0ABD1FJR6</accession>
<dbReference type="PANTHER" id="PTHR23151:SF90">
    <property type="entry name" value="DIHYDROLIPOYLLYSINE-RESIDUE ACETYLTRANSFERASE COMPONENT OF PYRUVATE DEHYDROGENASE COMPLEX, MITOCHONDRIAL-RELATED"/>
    <property type="match status" value="1"/>
</dbReference>
<evidence type="ECO:0000256" key="4">
    <source>
        <dbReference type="RuleBase" id="RU003423"/>
    </source>
</evidence>
<dbReference type="SUPFAM" id="SSF47005">
    <property type="entry name" value="Peripheral subunit-binding domain of 2-oxo acid dehydrogenase complex"/>
    <property type="match status" value="1"/>
</dbReference>
<dbReference type="EC" id="2.3.1.-" evidence="4"/>
<keyword evidence="4 8" id="KW-0808">Transferase</keyword>
<feature type="domain" description="Lipoyl-binding" evidence="6">
    <location>
        <begin position="84"/>
        <end position="160"/>
    </location>
</feature>
<protein>
    <recommendedName>
        <fullName evidence="4">Dihydrolipoamide acetyltransferase component of pyruvate dehydrogenase complex</fullName>
        <ecNumber evidence="4">2.3.1.-</ecNumber>
    </recommendedName>
</protein>
<dbReference type="Gene3D" id="2.40.50.100">
    <property type="match status" value="2"/>
</dbReference>
<dbReference type="Pfam" id="PF02817">
    <property type="entry name" value="E3_binding"/>
    <property type="match status" value="1"/>
</dbReference>
<comment type="similarity">
    <text evidence="1 4">Belongs to the 2-oxoacid dehydrogenase family.</text>
</comment>
<dbReference type="SUPFAM" id="SSF51230">
    <property type="entry name" value="Single hybrid motif"/>
    <property type="match status" value="2"/>
</dbReference>
<dbReference type="EMBL" id="JBEAFC010000014">
    <property type="protein sequence ID" value="KAL1532093.1"/>
    <property type="molecule type" value="Genomic_DNA"/>
</dbReference>
<dbReference type="Proteomes" id="UP001567538">
    <property type="component" value="Unassembled WGS sequence"/>
</dbReference>
<dbReference type="InterPro" id="IPR001078">
    <property type="entry name" value="2-oxoacid_DH_actylTfrase"/>
</dbReference>
<dbReference type="CDD" id="cd06849">
    <property type="entry name" value="lipoyl_domain"/>
    <property type="match status" value="2"/>
</dbReference>
<dbReference type="Pfam" id="PF00364">
    <property type="entry name" value="Biotin_lipoyl"/>
    <property type="match status" value="2"/>
</dbReference>
<keyword evidence="9" id="KW-1185">Reference proteome</keyword>
<feature type="domain" description="Lipoyl-binding" evidence="6">
    <location>
        <begin position="210"/>
        <end position="286"/>
    </location>
</feature>
<dbReference type="AlphaFoldDB" id="A0ABD1FJR6"/>
<keyword evidence="8" id="KW-0670">Pyruvate</keyword>
<evidence type="ECO:0000256" key="2">
    <source>
        <dbReference type="ARBA" id="ARBA00022823"/>
    </source>
</evidence>
<comment type="cofactor">
    <cofactor evidence="4">
        <name>(R)-lipoate</name>
        <dbReference type="ChEBI" id="CHEBI:83088"/>
    </cofactor>
</comment>
<dbReference type="GO" id="GO:0016746">
    <property type="term" value="F:acyltransferase activity"/>
    <property type="evidence" value="ECO:0007669"/>
    <property type="project" value="UniProtKB-KW"/>
</dbReference>
<dbReference type="SUPFAM" id="SSF52777">
    <property type="entry name" value="CoA-dependent acyltransferases"/>
    <property type="match status" value="1"/>
</dbReference>
<dbReference type="Pfam" id="PF00198">
    <property type="entry name" value="2-oxoacid_dh"/>
    <property type="match status" value="1"/>
</dbReference>
<dbReference type="PROSITE" id="PS50968">
    <property type="entry name" value="BIOTINYL_LIPOYL"/>
    <property type="match status" value="2"/>
</dbReference>
<dbReference type="InterPro" id="IPR003016">
    <property type="entry name" value="2-oxoA_DH_lipoyl-BS"/>
</dbReference>
<dbReference type="PROSITE" id="PS00189">
    <property type="entry name" value="LIPOYL"/>
    <property type="match status" value="2"/>
</dbReference>
<dbReference type="InterPro" id="IPR011053">
    <property type="entry name" value="Single_hybrid_motif"/>
</dbReference>
<evidence type="ECO:0000313" key="9">
    <source>
        <dbReference type="Proteomes" id="UP001567538"/>
    </source>
</evidence>
<reference evidence="8 9" key="1">
    <citation type="submission" date="2024-06" db="EMBL/GenBank/DDBJ databases">
        <title>A chromosome level genome sequence of Diviner's sage (Salvia divinorum).</title>
        <authorList>
            <person name="Ford S.A."/>
            <person name="Ro D.-K."/>
            <person name="Ness R.W."/>
            <person name="Phillips M.A."/>
        </authorList>
    </citation>
    <scope>NUCLEOTIDE SEQUENCE [LARGE SCALE GENOMIC DNA]</scope>
    <source>
        <strain evidence="8">SAF-2024a</strain>
        <tissue evidence="8">Leaf</tissue>
    </source>
</reference>
<evidence type="ECO:0000256" key="3">
    <source>
        <dbReference type="ARBA" id="ARBA00022946"/>
    </source>
</evidence>
<dbReference type="InterPro" id="IPR000089">
    <property type="entry name" value="Biotin_lipoyl"/>
</dbReference>
<keyword evidence="4 8" id="KW-0012">Acyltransferase</keyword>
<dbReference type="FunFam" id="3.30.559.10:FF:000003">
    <property type="entry name" value="Acetyltransferase component of pyruvate dehydrogenase complex"/>
    <property type="match status" value="1"/>
</dbReference>
<evidence type="ECO:0000256" key="5">
    <source>
        <dbReference type="SAM" id="MobiDB-lite"/>
    </source>
</evidence>
<name>A0ABD1FJR6_SALDI</name>
<evidence type="ECO:0000256" key="1">
    <source>
        <dbReference type="ARBA" id="ARBA00007317"/>
    </source>
</evidence>
<dbReference type="InterPro" id="IPR004167">
    <property type="entry name" value="PSBD"/>
</dbReference>
<dbReference type="FunFam" id="2.40.50.100:FF:000010">
    <property type="entry name" value="Acetyltransferase component of pyruvate dehydrogenase complex"/>
    <property type="match status" value="2"/>
</dbReference>